<evidence type="ECO:0000313" key="1">
    <source>
        <dbReference type="EMBL" id="GIF08640.1"/>
    </source>
</evidence>
<name>A0A919NDJ6_9ACTN</name>
<dbReference type="AlphaFoldDB" id="A0A919NDJ6"/>
<keyword evidence="2" id="KW-1185">Reference proteome</keyword>
<accession>A0A919NDJ6</accession>
<gene>
    <name evidence="1" type="ORF">Asi03nite_61780</name>
</gene>
<evidence type="ECO:0000313" key="2">
    <source>
        <dbReference type="Proteomes" id="UP000629619"/>
    </source>
</evidence>
<dbReference type="Proteomes" id="UP000629619">
    <property type="component" value="Unassembled WGS sequence"/>
</dbReference>
<protein>
    <submittedName>
        <fullName evidence="1">Uncharacterized protein</fullName>
    </submittedName>
</protein>
<sequence>MVKERPPVDGLDGRQRMELAAVSGHAERMLLALGRPADDQAVAELRTLSTDPVVYGVALGNELGAIDHDPDLWGHRRPMADLYRACGADLDVAERQRAWRAAQRW</sequence>
<comment type="caution">
    <text evidence="1">The sequence shown here is derived from an EMBL/GenBank/DDBJ whole genome shotgun (WGS) entry which is preliminary data.</text>
</comment>
<reference evidence="1" key="1">
    <citation type="submission" date="2021-01" db="EMBL/GenBank/DDBJ databases">
        <title>Whole genome shotgun sequence of Actinoplanes siamensis NBRC 109076.</title>
        <authorList>
            <person name="Komaki H."/>
            <person name="Tamura T."/>
        </authorList>
    </citation>
    <scope>NUCLEOTIDE SEQUENCE</scope>
    <source>
        <strain evidence="1">NBRC 109076</strain>
    </source>
</reference>
<organism evidence="1 2">
    <name type="scientific">Actinoplanes siamensis</name>
    <dbReference type="NCBI Taxonomy" id="1223317"/>
    <lineage>
        <taxon>Bacteria</taxon>
        <taxon>Bacillati</taxon>
        <taxon>Actinomycetota</taxon>
        <taxon>Actinomycetes</taxon>
        <taxon>Micromonosporales</taxon>
        <taxon>Micromonosporaceae</taxon>
        <taxon>Actinoplanes</taxon>
    </lineage>
</organism>
<proteinExistence type="predicted"/>
<dbReference type="EMBL" id="BOMW01000066">
    <property type="protein sequence ID" value="GIF08640.1"/>
    <property type="molecule type" value="Genomic_DNA"/>
</dbReference>
<dbReference type="RefSeq" id="WP_203683990.1">
    <property type="nucleotide sequence ID" value="NZ_BOMW01000066.1"/>
</dbReference>